<name>A0A5B7I649_PORTR</name>
<sequence>MIHRWRGLTVGLPTSIDKASPSVARAPRQARHLKRAVLGSSEKSYEHTVTSTHYRKRGRPSE</sequence>
<dbReference type="AlphaFoldDB" id="A0A5B7I649"/>
<dbReference type="EMBL" id="VSRR010046228">
    <property type="protein sequence ID" value="MPC77595.1"/>
    <property type="molecule type" value="Genomic_DNA"/>
</dbReference>
<evidence type="ECO:0000313" key="2">
    <source>
        <dbReference type="EMBL" id="MPC77595.1"/>
    </source>
</evidence>
<organism evidence="2 3">
    <name type="scientific">Portunus trituberculatus</name>
    <name type="common">Swimming crab</name>
    <name type="synonym">Neptunus trituberculatus</name>
    <dbReference type="NCBI Taxonomy" id="210409"/>
    <lineage>
        <taxon>Eukaryota</taxon>
        <taxon>Metazoa</taxon>
        <taxon>Ecdysozoa</taxon>
        <taxon>Arthropoda</taxon>
        <taxon>Crustacea</taxon>
        <taxon>Multicrustacea</taxon>
        <taxon>Malacostraca</taxon>
        <taxon>Eumalacostraca</taxon>
        <taxon>Eucarida</taxon>
        <taxon>Decapoda</taxon>
        <taxon>Pleocyemata</taxon>
        <taxon>Brachyura</taxon>
        <taxon>Eubrachyura</taxon>
        <taxon>Portunoidea</taxon>
        <taxon>Portunidae</taxon>
        <taxon>Portuninae</taxon>
        <taxon>Portunus</taxon>
    </lineage>
</organism>
<gene>
    <name evidence="2" type="ORF">E2C01_072052</name>
</gene>
<dbReference type="Proteomes" id="UP000324222">
    <property type="component" value="Unassembled WGS sequence"/>
</dbReference>
<keyword evidence="3" id="KW-1185">Reference proteome</keyword>
<feature type="compositionally biased region" description="Basic residues" evidence="1">
    <location>
        <begin position="53"/>
        <end position="62"/>
    </location>
</feature>
<proteinExistence type="predicted"/>
<evidence type="ECO:0000313" key="3">
    <source>
        <dbReference type="Proteomes" id="UP000324222"/>
    </source>
</evidence>
<reference evidence="2 3" key="1">
    <citation type="submission" date="2019-05" db="EMBL/GenBank/DDBJ databases">
        <title>Another draft genome of Portunus trituberculatus and its Hox gene families provides insights of decapod evolution.</title>
        <authorList>
            <person name="Jeong J.-H."/>
            <person name="Song I."/>
            <person name="Kim S."/>
            <person name="Choi T."/>
            <person name="Kim D."/>
            <person name="Ryu S."/>
            <person name="Kim W."/>
        </authorList>
    </citation>
    <scope>NUCLEOTIDE SEQUENCE [LARGE SCALE GENOMIC DNA]</scope>
    <source>
        <tissue evidence="2">Muscle</tissue>
    </source>
</reference>
<feature type="region of interest" description="Disordered" evidence="1">
    <location>
        <begin position="13"/>
        <end position="62"/>
    </location>
</feature>
<comment type="caution">
    <text evidence="2">The sequence shown here is derived from an EMBL/GenBank/DDBJ whole genome shotgun (WGS) entry which is preliminary data.</text>
</comment>
<protein>
    <submittedName>
        <fullName evidence="2">Uncharacterized protein</fullName>
    </submittedName>
</protein>
<evidence type="ECO:0000256" key="1">
    <source>
        <dbReference type="SAM" id="MobiDB-lite"/>
    </source>
</evidence>
<accession>A0A5B7I649</accession>